<sequence>MPKNDHSNIVESESLKNILQVKHHLAGNCIGEHRNQTVVKLGINDGFYEFMKRLCVELVTRNLPLELPRLSIDIEDIVAEKIKEDNYEERDFGVVIEVGV</sequence>
<evidence type="ECO:0000313" key="1">
    <source>
        <dbReference type="EMBL" id="KAK9024490.1"/>
    </source>
</evidence>
<comment type="caution">
    <text evidence="1">The sequence shown here is derived from an EMBL/GenBank/DDBJ whole genome shotgun (WGS) entry which is preliminary data.</text>
</comment>
<proteinExistence type="predicted"/>
<reference evidence="1 2" key="1">
    <citation type="journal article" date="2024" name="G3 (Bethesda)">
        <title>Genome assembly of Hibiscus sabdariffa L. provides insights into metabolisms of medicinal natural products.</title>
        <authorList>
            <person name="Kim T."/>
        </authorList>
    </citation>
    <scope>NUCLEOTIDE SEQUENCE [LARGE SCALE GENOMIC DNA]</scope>
    <source>
        <strain evidence="1">TK-2024</strain>
        <tissue evidence="1">Old leaves</tissue>
    </source>
</reference>
<organism evidence="1 2">
    <name type="scientific">Hibiscus sabdariffa</name>
    <name type="common">roselle</name>
    <dbReference type="NCBI Taxonomy" id="183260"/>
    <lineage>
        <taxon>Eukaryota</taxon>
        <taxon>Viridiplantae</taxon>
        <taxon>Streptophyta</taxon>
        <taxon>Embryophyta</taxon>
        <taxon>Tracheophyta</taxon>
        <taxon>Spermatophyta</taxon>
        <taxon>Magnoliopsida</taxon>
        <taxon>eudicotyledons</taxon>
        <taxon>Gunneridae</taxon>
        <taxon>Pentapetalae</taxon>
        <taxon>rosids</taxon>
        <taxon>malvids</taxon>
        <taxon>Malvales</taxon>
        <taxon>Malvaceae</taxon>
        <taxon>Malvoideae</taxon>
        <taxon>Hibiscus</taxon>
    </lineage>
</organism>
<protein>
    <submittedName>
        <fullName evidence="1">Uncharacterized protein</fullName>
    </submittedName>
</protein>
<dbReference type="EMBL" id="JBBPBN010000015">
    <property type="protein sequence ID" value="KAK9024490.1"/>
    <property type="molecule type" value="Genomic_DNA"/>
</dbReference>
<evidence type="ECO:0000313" key="2">
    <source>
        <dbReference type="Proteomes" id="UP001396334"/>
    </source>
</evidence>
<dbReference type="Proteomes" id="UP001396334">
    <property type="component" value="Unassembled WGS sequence"/>
</dbReference>
<name>A0ABR2SGZ8_9ROSI</name>
<accession>A0ABR2SGZ8</accession>
<gene>
    <name evidence="1" type="ORF">V6N11_004650</name>
</gene>
<keyword evidence="2" id="KW-1185">Reference proteome</keyword>